<evidence type="ECO:0000313" key="8">
    <source>
        <dbReference type="Proteomes" id="UP000756346"/>
    </source>
</evidence>
<keyword evidence="8" id="KW-1185">Reference proteome</keyword>
<gene>
    <name evidence="7" type="ORF">B0I36DRAFT_368934</name>
</gene>
<dbReference type="InterPro" id="IPR018392">
    <property type="entry name" value="LysM"/>
</dbReference>
<dbReference type="PROSITE" id="PS51782">
    <property type="entry name" value="LYSM"/>
    <property type="match status" value="2"/>
</dbReference>
<dbReference type="InterPro" id="IPR052210">
    <property type="entry name" value="LysM1-like"/>
</dbReference>
<proteinExistence type="inferred from homology"/>
<dbReference type="RefSeq" id="XP_046006022.1">
    <property type="nucleotide sequence ID" value="XM_046159691.1"/>
</dbReference>
<evidence type="ECO:0000256" key="2">
    <source>
        <dbReference type="ARBA" id="ARBA00022729"/>
    </source>
</evidence>
<dbReference type="Proteomes" id="UP000756346">
    <property type="component" value="Unassembled WGS sequence"/>
</dbReference>
<feature type="compositionally biased region" description="Low complexity" evidence="5">
    <location>
        <begin position="154"/>
        <end position="181"/>
    </location>
</feature>
<evidence type="ECO:0000256" key="3">
    <source>
        <dbReference type="ARBA" id="ARBA00023026"/>
    </source>
</evidence>
<keyword evidence="2" id="KW-0732">Signal</keyword>
<organism evidence="7 8">
    <name type="scientific">Microdochium trichocladiopsis</name>
    <dbReference type="NCBI Taxonomy" id="1682393"/>
    <lineage>
        <taxon>Eukaryota</taxon>
        <taxon>Fungi</taxon>
        <taxon>Dikarya</taxon>
        <taxon>Ascomycota</taxon>
        <taxon>Pezizomycotina</taxon>
        <taxon>Sordariomycetes</taxon>
        <taxon>Xylariomycetidae</taxon>
        <taxon>Xylariales</taxon>
        <taxon>Microdochiaceae</taxon>
        <taxon>Microdochium</taxon>
    </lineage>
</organism>
<dbReference type="GO" id="GO:0008061">
    <property type="term" value="F:chitin binding"/>
    <property type="evidence" value="ECO:0007669"/>
    <property type="project" value="UniProtKB-KW"/>
</dbReference>
<reference evidence="7" key="1">
    <citation type="journal article" date="2021" name="Nat. Commun.">
        <title>Genetic determinants of endophytism in the Arabidopsis root mycobiome.</title>
        <authorList>
            <person name="Mesny F."/>
            <person name="Miyauchi S."/>
            <person name="Thiergart T."/>
            <person name="Pickel B."/>
            <person name="Atanasova L."/>
            <person name="Karlsson M."/>
            <person name="Huettel B."/>
            <person name="Barry K.W."/>
            <person name="Haridas S."/>
            <person name="Chen C."/>
            <person name="Bauer D."/>
            <person name="Andreopoulos W."/>
            <person name="Pangilinan J."/>
            <person name="LaButti K."/>
            <person name="Riley R."/>
            <person name="Lipzen A."/>
            <person name="Clum A."/>
            <person name="Drula E."/>
            <person name="Henrissat B."/>
            <person name="Kohler A."/>
            <person name="Grigoriev I.V."/>
            <person name="Martin F.M."/>
            <person name="Hacquard S."/>
        </authorList>
    </citation>
    <scope>NUCLEOTIDE SEQUENCE</scope>
    <source>
        <strain evidence="7">MPI-CAGE-CH-0230</strain>
    </source>
</reference>
<dbReference type="PANTHER" id="PTHR34997">
    <property type="entry name" value="AM15"/>
    <property type="match status" value="1"/>
</dbReference>
<keyword evidence="1" id="KW-0147">Chitin-binding</keyword>
<comment type="caution">
    <text evidence="7">The sequence shown here is derived from an EMBL/GenBank/DDBJ whole genome shotgun (WGS) entry which is preliminary data.</text>
</comment>
<dbReference type="Gene3D" id="3.10.350.10">
    <property type="entry name" value="LysM domain"/>
    <property type="match status" value="2"/>
</dbReference>
<dbReference type="OrthoDB" id="2281372at2759"/>
<dbReference type="AlphaFoldDB" id="A0A9P8XTS4"/>
<feature type="region of interest" description="Disordered" evidence="5">
    <location>
        <begin position="66"/>
        <end position="107"/>
    </location>
</feature>
<evidence type="ECO:0000259" key="6">
    <source>
        <dbReference type="PROSITE" id="PS51782"/>
    </source>
</evidence>
<sequence length="359" mass="38600">MPYDENTIPECTWWYDNDSSTTCTNLLRNWGVPLADFMFWNPSLTSGCGNFIVGRSYCIEAPISAPPAPSSTSVRTTSTAPSTTAQTSTSSRTSAQTTPSNGIETPVPIKPDMVTNCNGFYLQLITWNKLNAGCTDIWAQYWVCVHVIGQPSTTRPPTTTTWPTTTTRPTTTTGNGINTPLPTQPSMVPNCDKFHLITTGDTCASIAARNGITVARFISWNKSLTTACTTLWANANVCVRTIGFKPTTQATCSSSSSDKLWGDNKPEALGSVTKWCDGNASSDGSGAFVVGQSKRGCYNAPYGTNKIEFWLRNDFTIGTTLSVVLCNEIVKVPINSGTRGGTGVNEGWWVKATVTAGRC</sequence>
<evidence type="ECO:0000256" key="1">
    <source>
        <dbReference type="ARBA" id="ARBA00022669"/>
    </source>
</evidence>
<evidence type="ECO:0000256" key="5">
    <source>
        <dbReference type="SAM" id="MobiDB-lite"/>
    </source>
</evidence>
<dbReference type="GeneID" id="70189237"/>
<evidence type="ECO:0000313" key="7">
    <source>
        <dbReference type="EMBL" id="KAH7016398.1"/>
    </source>
</evidence>
<keyword evidence="3" id="KW-0843">Virulence</keyword>
<dbReference type="SMART" id="SM00257">
    <property type="entry name" value="LysM"/>
    <property type="match status" value="1"/>
</dbReference>
<comment type="similarity">
    <text evidence="4">Belongs to the secreted LysM effector family.</text>
</comment>
<feature type="domain" description="LysM" evidence="6">
    <location>
        <begin position="13"/>
        <end position="59"/>
    </location>
</feature>
<dbReference type="CDD" id="cd00118">
    <property type="entry name" value="LysM"/>
    <property type="match status" value="1"/>
</dbReference>
<feature type="region of interest" description="Disordered" evidence="5">
    <location>
        <begin position="154"/>
        <end position="184"/>
    </location>
</feature>
<feature type="domain" description="LysM" evidence="6">
    <location>
        <begin position="193"/>
        <end position="239"/>
    </location>
</feature>
<dbReference type="InterPro" id="IPR036779">
    <property type="entry name" value="LysM_dom_sf"/>
</dbReference>
<name>A0A9P8XTS4_9PEZI</name>
<accession>A0A9P8XTS4</accession>
<feature type="compositionally biased region" description="Low complexity" evidence="5">
    <location>
        <begin position="70"/>
        <end position="100"/>
    </location>
</feature>
<dbReference type="SUPFAM" id="SSF54106">
    <property type="entry name" value="LysM domain"/>
    <property type="match status" value="1"/>
</dbReference>
<dbReference type="Pfam" id="PF01476">
    <property type="entry name" value="LysM"/>
    <property type="match status" value="1"/>
</dbReference>
<dbReference type="EMBL" id="JAGTJQ010000012">
    <property type="protein sequence ID" value="KAH7016398.1"/>
    <property type="molecule type" value="Genomic_DNA"/>
</dbReference>
<evidence type="ECO:0000256" key="4">
    <source>
        <dbReference type="ARBA" id="ARBA00044955"/>
    </source>
</evidence>
<protein>
    <recommendedName>
        <fullName evidence="6">LysM domain-containing protein</fullName>
    </recommendedName>
</protein>
<dbReference type="PANTHER" id="PTHR34997:SF2">
    <property type="entry name" value="LYSM DOMAIN-CONTAINING PROTEIN-RELATED"/>
    <property type="match status" value="1"/>
</dbReference>